<gene>
    <name evidence="1" type="ORF">S01H4_59974</name>
</gene>
<accession>X1CXX4</accession>
<organism evidence="1">
    <name type="scientific">marine sediment metagenome</name>
    <dbReference type="NCBI Taxonomy" id="412755"/>
    <lineage>
        <taxon>unclassified sequences</taxon>
        <taxon>metagenomes</taxon>
        <taxon>ecological metagenomes</taxon>
    </lineage>
</organism>
<dbReference type="AlphaFoldDB" id="X1CXX4"/>
<protein>
    <recommendedName>
        <fullName evidence="2">DUF11 domain-containing protein</fullName>
    </recommendedName>
</protein>
<evidence type="ECO:0000313" key="1">
    <source>
        <dbReference type="EMBL" id="GAH12697.1"/>
    </source>
</evidence>
<evidence type="ECO:0008006" key="2">
    <source>
        <dbReference type="Google" id="ProtNLM"/>
    </source>
</evidence>
<dbReference type="EMBL" id="BART01035265">
    <property type="protein sequence ID" value="GAH12697.1"/>
    <property type="molecule type" value="Genomic_DNA"/>
</dbReference>
<comment type="caution">
    <text evidence="1">The sequence shown here is derived from an EMBL/GenBank/DDBJ whole genome shotgun (WGS) entry which is preliminary data.</text>
</comment>
<name>X1CXX4_9ZZZZ</name>
<reference evidence="1" key="1">
    <citation type="journal article" date="2014" name="Front. Microbiol.">
        <title>High frequency of phylogenetically diverse reductive dehalogenase-homologous genes in deep subseafloor sedimentary metagenomes.</title>
        <authorList>
            <person name="Kawai M."/>
            <person name="Futagami T."/>
            <person name="Toyoda A."/>
            <person name="Takaki Y."/>
            <person name="Nishi S."/>
            <person name="Hori S."/>
            <person name="Arai W."/>
            <person name="Tsubouchi T."/>
            <person name="Morono Y."/>
            <person name="Uchiyama I."/>
            <person name="Ito T."/>
            <person name="Fujiyama A."/>
            <person name="Inagaki F."/>
            <person name="Takami H."/>
        </authorList>
    </citation>
    <scope>NUCLEOTIDE SEQUENCE</scope>
    <source>
        <strain evidence="1">Expedition CK06-06</strain>
    </source>
</reference>
<sequence length="116" mass="12351">MESGESWLQDNQWDNGAELVLTSEVAVNLGAVVAAGKKRRIRIITVRNTSTSNTVITLSQVDPAENRKSFDVPAQTTRIWSEQDGVAFLAGVQVQISSSAAAVGAETYITATGVEV</sequence>
<proteinExistence type="predicted"/>